<feature type="active site" evidence="1 2">
    <location>
        <position position="308"/>
    </location>
</feature>
<organism evidence="4 5">
    <name type="scientific">Sulfidibacter corallicola</name>
    <dbReference type="NCBI Taxonomy" id="2818388"/>
    <lineage>
        <taxon>Bacteria</taxon>
        <taxon>Pseudomonadati</taxon>
        <taxon>Acidobacteriota</taxon>
        <taxon>Holophagae</taxon>
        <taxon>Acanthopleuribacterales</taxon>
        <taxon>Acanthopleuribacteraceae</taxon>
        <taxon>Sulfidibacter</taxon>
    </lineage>
</organism>
<sequence length="361" mass="40420">MAQLPYNLFEWNRPLELQLGGSLPRFQIAYETWGSLNEDKSNAIILFTGLSASSHAKSHSRTDVPGWWEAMIGDGMALDTRRFFIVCLNHLGGCFGSTGPSSINPETGKRYGPDFPPVLIQDLVDAAALLLDSLGIQRLYAAIGTSMGGMLAMEMAARYADRVARLVSISASGRPGPQSIAFRYLQRRVILADPFYNDGRYYDCENKPLESMAVAREIGNITYRSREEFNERFGRTRTGKGYNFGPDFQVESYLHHMGKKLASNFDPNSFLFLTKAMDIYSLGYDFPSYDAGVVRIEARSLMIGVSTDLLFPPDEQESVAKILHKEGRDVRFQMLESKAGHDAFLVEVDWFHSVVGAFLDR</sequence>
<dbReference type="Pfam" id="PF00561">
    <property type="entry name" value="Abhydrolase_1"/>
    <property type="match status" value="1"/>
</dbReference>
<reference evidence="4" key="1">
    <citation type="submission" date="2021-03" db="EMBL/GenBank/DDBJ databases">
        <title>Acanthopleuribacteraceae sp. M133.</title>
        <authorList>
            <person name="Wang G."/>
        </authorList>
    </citation>
    <scope>NUCLEOTIDE SEQUENCE</scope>
    <source>
        <strain evidence="4">M133</strain>
    </source>
</reference>
<feature type="binding site" evidence="1">
    <location>
        <position position="216"/>
    </location>
    <ligand>
        <name>substrate</name>
    </ligand>
</feature>
<dbReference type="EMBL" id="CP071793">
    <property type="protein sequence ID" value="QTD52209.1"/>
    <property type="molecule type" value="Genomic_DNA"/>
</dbReference>
<dbReference type="GO" id="GO:0004414">
    <property type="term" value="F:homoserine O-acetyltransferase activity"/>
    <property type="evidence" value="ECO:0007669"/>
    <property type="project" value="TreeGrafter"/>
</dbReference>
<feature type="binding site" evidence="1">
    <location>
        <position position="342"/>
    </location>
    <ligand>
        <name>substrate</name>
    </ligand>
</feature>
<keyword evidence="1" id="KW-0963">Cytoplasm</keyword>
<dbReference type="NCBIfam" id="TIGR01392">
    <property type="entry name" value="homoserO_Ac_trn"/>
    <property type="match status" value="1"/>
</dbReference>
<evidence type="ECO:0000313" key="4">
    <source>
        <dbReference type="EMBL" id="QTD52209.1"/>
    </source>
</evidence>
<gene>
    <name evidence="4" type="ORF">J3U87_07025</name>
</gene>
<dbReference type="SUPFAM" id="SSF53474">
    <property type="entry name" value="alpha/beta-Hydrolases"/>
    <property type="match status" value="1"/>
</dbReference>
<comment type="catalytic activity">
    <reaction evidence="1">
        <text>succinyl-CoA + L-serine = O-succinyl-L-serine + CoA</text>
        <dbReference type="Rhea" id="RHEA:52820"/>
        <dbReference type="ChEBI" id="CHEBI:33384"/>
        <dbReference type="ChEBI" id="CHEBI:57287"/>
        <dbReference type="ChEBI" id="CHEBI:57292"/>
        <dbReference type="ChEBI" id="CHEBI:136856"/>
    </reaction>
</comment>
<evidence type="ECO:0000256" key="1">
    <source>
        <dbReference type="HAMAP-Rule" id="MF_00296"/>
    </source>
</evidence>
<dbReference type="GO" id="GO:0009092">
    <property type="term" value="P:homoserine metabolic process"/>
    <property type="evidence" value="ECO:0007669"/>
    <property type="project" value="TreeGrafter"/>
</dbReference>
<evidence type="ECO:0000313" key="5">
    <source>
        <dbReference type="Proteomes" id="UP000663929"/>
    </source>
</evidence>
<dbReference type="GO" id="GO:0009086">
    <property type="term" value="P:methionine biosynthetic process"/>
    <property type="evidence" value="ECO:0007669"/>
    <property type="project" value="TreeGrafter"/>
</dbReference>
<dbReference type="Gene3D" id="3.40.50.1820">
    <property type="entry name" value="alpha/beta hydrolase"/>
    <property type="match status" value="1"/>
</dbReference>
<comment type="pathway">
    <text evidence="1">Amino-acid biosynthesis; L-cysteine biosynthesis; L-cysteine from L-serine: step 1/2.</text>
</comment>
<comment type="subunit">
    <text evidence="1">Homodimer.</text>
</comment>
<feature type="active site" evidence="1 2">
    <location>
        <position position="341"/>
    </location>
</feature>
<comment type="function">
    <text evidence="1">Transfers a succinyl group from succinyl-CoA to L-serine, forming succinyl-L-serine.</text>
</comment>
<proteinExistence type="inferred from homology"/>
<dbReference type="UniPathway" id="UPA00136">
    <property type="reaction ID" value="UER00199"/>
</dbReference>
<dbReference type="PANTHER" id="PTHR32268">
    <property type="entry name" value="HOMOSERINE O-ACETYLTRANSFERASE"/>
    <property type="match status" value="1"/>
</dbReference>
<keyword evidence="1" id="KW-0198">Cysteine biosynthesis</keyword>
<keyword evidence="1 4" id="KW-0808">Transferase</keyword>
<dbReference type="NCBIfam" id="NF001209">
    <property type="entry name" value="PRK00175.1"/>
    <property type="match status" value="1"/>
</dbReference>
<keyword evidence="1 4" id="KW-0012">Acyltransferase</keyword>
<accession>A0A8A4TQG5</accession>
<feature type="active site" description="Nucleophile" evidence="1 2">
    <location>
        <position position="146"/>
    </location>
</feature>
<dbReference type="InterPro" id="IPR000073">
    <property type="entry name" value="AB_hydrolase_1"/>
</dbReference>
<dbReference type="HAMAP" id="MF_00296">
    <property type="entry name" value="MetX_acyltransf"/>
    <property type="match status" value="1"/>
</dbReference>
<dbReference type="KEGG" id="scor:J3U87_07025"/>
<comment type="caution">
    <text evidence="1">Lacks conserved residue(s) required for the propagation of feature annotation.</text>
</comment>
<dbReference type="AlphaFoldDB" id="A0A8A4TQG5"/>
<feature type="domain" description="AB hydrolase-1" evidence="3">
    <location>
        <begin position="42"/>
        <end position="347"/>
    </location>
</feature>
<dbReference type="PANTHER" id="PTHR32268:SF16">
    <property type="entry name" value="SERINE O-SUCCINYLTRANSFERASE"/>
    <property type="match status" value="1"/>
</dbReference>
<dbReference type="PIRSF" id="PIRSF000443">
    <property type="entry name" value="Homoser_Ac_trans"/>
    <property type="match status" value="1"/>
</dbReference>
<dbReference type="InterPro" id="IPR029058">
    <property type="entry name" value="AB_hydrolase_fold"/>
</dbReference>
<dbReference type="GO" id="GO:0006535">
    <property type="term" value="P:cysteine biosynthetic process from serine"/>
    <property type="evidence" value="ECO:0007669"/>
    <property type="project" value="UniProtKB-UniRule"/>
</dbReference>
<dbReference type="RefSeq" id="WP_237382318.1">
    <property type="nucleotide sequence ID" value="NZ_CP071793.1"/>
</dbReference>
<dbReference type="EC" id="2.3.1.-" evidence="1"/>
<name>A0A8A4TQG5_SULCO</name>
<feature type="site" description="Important for acyl-CoA specificity" evidence="1">
    <location>
        <position position="183"/>
    </location>
</feature>
<dbReference type="GO" id="GO:0005737">
    <property type="term" value="C:cytoplasm"/>
    <property type="evidence" value="ECO:0007669"/>
    <property type="project" value="UniProtKB-SubCell"/>
</dbReference>
<keyword evidence="1" id="KW-0028">Amino-acid biosynthesis</keyword>
<comment type="subcellular location">
    <subcellularLocation>
        <location evidence="1">Cytoplasm</location>
    </subcellularLocation>
</comment>
<dbReference type="GO" id="GO:0016750">
    <property type="term" value="F:O-succinyltransferase activity"/>
    <property type="evidence" value="ECO:0007669"/>
    <property type="project" value="UniProtKB-UniRule"/>
</dbReference>
<evidence type="ECO:0000256" key="2">
    <source>
        <dbReference type="PIRSR" id="PIRSR000443-1"/>
    </source>
</evidence>
<comment type="similarity">
    <text evidence="1">Belongs to the AB hydrolase superfamily. MetX family.</text>
</comment>
<dbReference type="Proteomes" id="UP000663929">
    <property type="component" value="Chromosome"/>
</dbReference>
<evidence type="ECO:0000259" key="3">
    <source>
        <dbReference type="Pfam" id="PF00561"/>
    </source>
</evidence>
<protein>
    <recommendedName>
        <fullName evidence="1">Serine O-succinyltransferase</fullName>
        <shortName evidence="1">SST</shortName>
        <ecNumber evidence="1">2.3.1.-</ecNumber>
    </recommendedName>
</protein>
<keyword evidence="5" id="KW-1185">Reference proteome</keyword>
<dbReference type="InterPro" id="IPR008220">
    <property type="entry name" value="HAT_MetX-like"/>
</dbReference>
<feature type="region of interest" description="Important for substrate specificity" evidence="1">
    <location>
        <begin position="49"/>
        <end position="52"/>
    </location>
</feature>